<feature type="chain" id="PRO_5014911404" evidence="1">
    <location>
        <begin position="18"/>
        <end position="75"/>
    </location>
</feature>
<evidence type="ECO:0000256" key="1">
    <source>
        <dbReference type="SAM" id="SignalP"/>
    </source>
</evidence>
<dbReference type="AlphaFoldDB" id="A0A2N5UF75"/>
<gene>
    <name evidence="2" type="ORF">PCASD_13711</name>
</gene>
<dbReference type="EMBL" id="PGCI01000160">
    <property type="protein sequence ID" value="PLW36402.1"/>
    <property type="molecule type" value="Genomic_DNA"/>
</dbReference>
<accession>A0A2N5UF75</accession>
<proteinExistence type="predicted"/>
<evidence type="ECO:0000313" key="2">
    <source>
        <dbReference type="EMBL" id="PLW36402.1"/>
    </source>
</evidence>
<dbReference type="Proteomes" id="UP000235392">
    <property type="component" value="Unassembled WGS sequence"/>
</dbReference>
<keyword evidence="1" id="KW-0732">Signal</keyword>
<protein>
    <submittedName>
        <fullName evidence="2">Uncharacterized protein</fullName>
    </submittedName>
</protein>
<comment type="caution">
    <text evidence="2">The sequence shown here is derived from an EMBL/GenBank/DDBJ whole genome shotgun (WGS) entry which is preliminary data.</text>
</comment>
<feature type="signal peptide" evidence="1">
    <location>
        <begin position="1"/>
        <end position="17"/>
    </location>
</feature>
<organism evidence="2 3">
    <name type="scientific">Puccinia coronata f. sp. avenae</name>
    <dbReference type="NCBI Taxonomy" id="200324"/>
    <lineage>
        <taxon>Eukaryota</taxon>
        <taxon>Fungi</taxon>
        <taxon>Dikarya</taxon>
        <taxon>Basidiomycota</taxon>
        <taxon>Pucciniomycotina</taxon>
        <taxon>Pucciniomycetes</taxon>
        <taxon>Pucciniales</taxon>
        <taxon>Pucciniaceae</taxon>
        <taxon>Puccinia</taxon>
    </lineage>
</organism>
<sequence length="75" mass="7916">MVQQLALLVLVPATASSLWPHLELSVSATDANAPNSCSLELSVSASETNGSSCWSCWSQKLRLMLPKSGAVSLNK</sequence>
<evidence type="ECO:0000313" key="3">
    <source>
        <dbReference type="Proteomes" id="UP000235392"/>
    </source>
</evidence>
<name>A0A2N5UF75_9BASI</name>
<reference evidence="2 3" key="1">
    <citation type="submission" date="2017-11" db="EMBL/GenBank/DDBJ databases">
        <title>De novo assembly and phasing of dikaryotic genomes from two isolates of Puccinia coronata f. sp. avenae, the causal agent of oat crown rust.</title>
        <authorList>
            <person name="Miller M.E."/>
            <person name="Zhang Y."/>
            <person name="Omidvar V."/>
            <person name="Sperschneider J."/>
            <person name="Schwessinger B."/>
            <person name="Raley C."/>
            <person name="Palmer J.M."/>
            <person name="Garnica D."/>
            <person name="Upadhyaya N."/>
            <person name="Rathjen J."/>
            <person name="Taylor J.M."/>
            <person name="Park R.F."/>
            <person name="Dodds P.N."/>
            <person name="Hirsch C.D."/>
            <person name="Kianian S.F."/>
            <person name="Figueroa M."/>
        </authorList>
    </citation>
    <scope>NUCLEOTIDE SEQUENCE [LARGE SCALE GENOMIC DNA]</scope>
    <source>
        <strain evidence="2">12SD80</strain>
    </source>
</reference>